<evidence type="ECO:0000256" key="2">
    <source>
        <dbReference type="ARBA" id="ARBA00023157"/>
    </source>
</evidence>
<keyword evidence="2" id="KW-1015">Disulfide bond</keyword>
<evidence type="ECO:0000259" key="4">
    <source>
        <dbReference type="PROSITE" id="PS01180"/>
    </source>
</evidence>
<name>A0A3P6TT27_CYLGO</name>
<evidence type="ECO:0000313" key="5">
    <source>
        <dbReference type="EMBL" id="VDK82230.1"/>
    </source>
</evidence>
<dbReference type="EMBL" id="UYRV01028304">
    <property type="protein sequence ID" value="VDK82230.1"/>
    <property type="molecule type" value="Genomic_DNA"/>
</dbReference>
<organism evidence="5 6">
    <name type="scientific">Cylicostephanus goldi</name>
    <name type="common">Nematode worm</name>
    <dbReference type="NCBI Taxonomy" id="71465"/>
    <lineage>
        <taxon>Eukaryota</taxon>
        <taxon>Metazoa</taxon>
        <taxon>Ecdysozoa</taxon>
        <taxon>Nematoda</taxon>
        <taxon>Chromadorea</taxon>
        <taxon>Rhabditida</taxon>
        <taxon>Rhabditina</taxon>
        <taxon>Rhabditomorpha</taxon>
        <taxon>Strongyloidea</taxon>
        <taxon>Strongylidae</taxon>
        <taxon>Cylicostephanus</taxon>
    </lineage>
</organism>
<evidence type="ECO:0000256" key="1">
    <source>
        <dbReference type="ARBA" id="ARBA00022737"/>
    </source>
</evidence>
<dbReference type="InterPro" id="IPR035914">
    <property type="entry name" value="Sperma_CUB_dom_sf"/>
</dbReference>
<evidence type="ECO:0000313" key="6">
    <source>
        <dbReference type="Proteomes" id="UP000271889"/>
    </source>
</evidence>
<proteinExistence type="predicted"/>
<evidence type="ECO:0000256" key="3">
    <source>
        <dbReference type="PROSITE-ProRule" id="PRU00059"/>
    </source>
</evidence>
<comment type="caution">
    <text evidence="3">Lacks conserved residue(s) required for the propagation of feature annotation.</text>
</comment>
<keyword evidence="1" id="KW-0677">Repeat</keyword>
<dbReference type="CDD" id="cd00041">
    <property type="entry name" value="CUB"/>
    <property type="match status" value="2"/>
</dbReference>
<dbReference type="SUPFAM" id="SSF49854">
    <property type="entry name" value="Spermadhesin, CUB domain"/>
    <property type="match status" value="2"/>
</dbReference>
<sequence length="221" mass="24808">MALCNNTRTPSYDCKLCLSTLSITYFDIQTFSSFQIEEHSQCKYDSASIYDGGDTNAPLVGIFCGVTAPPMFMSSTNQLFLTFSSDASVSRQGFEAHYSSGILCGGRLTAESSPGHIYSHATFSDSKYGKSQDCWWRISARSRHRGVRIQFNSFTLEAEERCQYDYVEIYDGSEPVQHRLFGRYCGDQIPETVTSTGGLLHIQVLFTFFVFAPTSVHDYHC</sequence>
<dbReference type="PROSITE" id="PS01180">
    <property type="entry name" value="CUB"/>
    <property type="match status" value="2"/>
</dbReference>
<feature type="domain" description="CUB" evidence="4">
    <location>
        <begin position="1"/>
        <end position="101"/>
    </location>
</feature>
<dbReference type="OrthoDB" id="5871502at2759"/>
<dbReference type="InterPro" id="IPR000859">
    <property type="entry name" value="CUB_dom"/>
</dbReference>
<dbReference type="Proteomes" id="UP000271889">
    <property type="component" value="Unassembled WGS sequence"/>
</dbReference>
<dbReference type="Pfam" id="PF00431">
    <property type="entry name" value="CUB"/>
    <property type="match status" value="2"/>
</dbReference>
<feature type="domain" description="CUB" evidence="4">
    <location>
        <begin position="104"/>
        <end position="198"/>
    </location>
</feature>
<dbReference type="FunFam" id="2.60.120.290:FF:000005">
    <property type="entry name" value="Procollagen C-endopeptidase enhancer 1"/>
    <property type="match status" value="1"/>
</dbReference>
<accession>A0A3P6TT27</accession>
<gene>
    <name evidence="5" type="ORF">CGOC_LOCUS7932</name>
</gene>
<dbReference type="Gene3D" id="2.60.120.290">
    <property type="entry name" value="Spermadhesin, CUB domain"/>
    <property type="match status" value="2"/>
</dbReference>
<dbReference type="PANTHER" id="PTHR24251">
    <property type="entry name" value="OVOCHYMASE-RELATED"/>
    <property type="match status" value="1"/>
</dbReference>
<keyword evidence="6" id="KW-1185">Reference proteome</keyword>
<dbReference type="SMART" id="SM00042">
    <property type="entry name" value="CUB"/>
    <property type="match status" value="2"/>
</dbReference>
<dbReference type="AlphaFoldDB" id="A0A3P6TT27"/>
<dbReference type="PANTHER" id="PTHR24251:SF30">
    <property type="entry name" value="MEMBRANE FRIZZLED-RELATED PROTEIN"/>
    <property type="match status" value="1"/>
</dbReference>
<protein>
    <recommendedName>
        <fullName evidence="4">CUB domain-containing protein</fullName>
    </recommendedName>
</protein>
<reference evidence="5 6" key="1">
    <citation type="submission" date="2018-11" db="EMBL/GenBank/DDBJ databases">
        <authorList>
            <consortium name="Pathogen Informatics"/>
        </authorList>
    </citation>
    <scope>NUCLEOTIDE SEQUENCE [LARGE SCALE GENOMIC DNA]</scope>
</reference>